<name>A0A6L2P3I5_TANCI</name>
<evidence type="ECO:0000313" key="1">
    <source>
        <dbReference type="EMBL" id="GEU91832.1"/>
    </source>
</evidence>
<reference evidence="1" key="1">
    <citation type="journal article" date="2019" name="Sci. Rep.">
        <title>Draft genome of Tanacetum cinerariifolium, the natural source of mosquito coil.</title>
        <authorList>
            <person name="Yamashiro T."/>
            <person name="Shiraishi A."/>
            <person name="Satake H."/>
            <person name="Nakayama K."/>
        </authorList>
    </citation>
    <scope>NUCLEOTIDE SEQUENCE</scope>
</reference>
<dbReference type="AlphaFoldDB" id="A0A6L2P3I5"/>
<dbReference type="EMBL" id="BKCJ010010492">
    <property type="protein sequence ID" value="GEU91832.1"/>
    <property type="molecule type" value="Genomic_DNA"/>
</dbReference>
<organism evidence="1">
    <name type="scientific">Tanacetum cinerariifolium</name>
    <name type="common">Dalmatian daisy</name>
    <name type="synonym">Chrysanthemum cinerariifolium</name>
    <dbReference type="NCBI Taxonomy" id="118510"/>
    <lineage>
        <taxon>Eukaryota</taxon>
        <taxon>Viridiplantae</taxon>
        <taxon>Streptophyta</taxon>
        <taxon>Embryophyta</taxon>
        <taxon>Tracheophyta</taxon>
        <taxon>Spermatophyta</taxon>
        <taxon>Magnoliopsida</taxon>
        <taxon>eudicotyledons</taxon>
        <taxon>Gunneridae</taxon>
        <taxon>Pentapetalae</taxon>
        <taxon>asterids</taxon>
        <taxon>campanulids</taxon>
        <taxon>Asterales</taxon>
        <taxon>Asteraceae</taxon>
        <taxon>Asteroideae</taxon>
        <taxon>Anthemideae</taxon>
        <taxon>Anthemidinae</taxon>
        <taxon>Tanacetum</taxon>
    </lineage>
</organism>
<accession>A0A6L2P3I5</accession>
<sequence length="146" mass="16911">MVLEDQMGWKLCKKQWMGTTEQLIEDLESAYGRVYVSVHQDIFDIVDIDLFTVVALNMMVVKLRYTSKYEPLFYNYLRPFTSLDERFYALACEKDVCCLATLVRSFRLIDVYIEHGVTALDCDIKPPRFKATIEDTTDKPGSIATN</sequence>
<comment type="caution">
    <text evidence="1">The sequence shown here is derived from an EMBL/GenBank/DDBJ whole genome shotgun (WGS) entry which is preliminary data.</text>
</comment>
<gene>
    <name evidence="1" type="ORF">Tci_063810</name>
</gene>
<proteinExistence type="predicted"/>
<protein>
    <submittedName>
        <fullName evidence="1">Uncharacterized protein</fullName>
    </submittedName>
</protein>